<evidence type="ECO:0000256" key="8">
    <source>
        <dbReference type="ARBA" id="ARBA00023136"/>
    </source>
</evidence>
<dbReference type="Gene3D" id="3.30.500.10">
    <property type="entry name" value="MHC class I-like antigen recognition-like"/>
    <property type="match status" value="1"/>
</dbReference>
<keyword evidence="7 11" id="KW-1133">Transmembrane helix</keyword>
<dbReference type="InterPro" id="IPR036179">
    <property type="entry name" value="Ig-like_dom_sf"/>
</dbReference>
<dbReference type="InterPro" id="IPR013783">
    <property type="entry name" value="Ig-like_fold"/>
</dbReference>
<dbReference type="InterPro" id="IPR011161">
    <property type="entry name" value="MHC_I-like_Ag-recog"/>
</dbReference>
<dbReference type="EMBL" id="AJ874675">
    <property type="protein sequence ID" value="CAI43968.2"/>
    <property type="molecule type" value="mRNA"/>
</dbReference>
<comment type="similarity">
    <text evidence="3 10">Belongs to the MHC class I family.</text>
</comment>
<dbReference type="GO" id="GO:0030670">
    <property type="term" value="C:phagocytic vesicle membrane"/>
    <property type="evidence" value="ECO:0007669"/>
    <property type="project" value="UniProtKB-ARBA"/>
</dbReference>
<comment type="subcellular location">
    <subcellularLocation>
        <location evidence="2">Membrane</location>
        <topology evidence="2">Single-pass type I membrane protein</topology>
    </subcellularLocation>
</comment>
<keyword evidence="6" id="KW-0391">Immunity</keyword>
<dbReference type="CDD" id="cd07698">
    <property type="entry name" value="IgC1_MHC_I_alpha3"/>
    <property type="match status" value="1"/>
</dbReference>
<dbReference type="Gene3D" id="2.60.40.10">
    <property type="entry name" value="Immunoglobulins"/>
    <property type="match status" value="1"/>
</dbReference>
<dbReference type="PANTHER" id="PTHR16675">
    <property type="entry name" value="MHC CLASS I-RELATED"/>
    <property type="match status" value="1"/>
</dbReference>
<gene>
    <name evidence="14" type="primary">ovar-MHCI-C7</name>
</gene>
<dbReference type="GO" id="GO:0005102">
    <property type="term" value="F:signaling receptor binding"/>
    <property type="evidence" value="ECO:0007669"/>
    <property type="project" value="TreeGrafter"/>
</dbReference>
<evidence type="ECO:0000313" key="14">
    <source>
        <dbReference type="EMBL" id="CAI43968.2"/>
    </source>
</evidence>
<evidence type="ECO:0000256" key="6">
    <source>
        <dbReference type="ARBA" id="ARBA00022859"/>
    </source>
</evidence>
<evidence type="ECO:0000256" key="3">
    <source>
        <dbReference type="ARBA" id="ARBA00006909"/>
    </source>
</evidence>
<dbReference type="FunFam" id="3.30.500.10:FF:000001">
    <property type="entry name" value="H-2 class I histocompatibility antigen, alpha chain"/>
    <property type="match status" value="1"/>
</dbReference>
<keyword evidence="5 11" id="KW-0812">Transmembrane</keyword>
<dbReference type="AlphaFoldDB" id="Q4LBE5"/>
<accession>Q4LBE5</accession>
<evidence type="ECO:0000256" key="1">
    <source>
        <dbReference type="ARBA" id="ARBA00002297"/>
    </source>
</evidence>
<dbReference type="GO" id="GO:0098553">
    <property type="term" value="C:lumenal side of endoplasmic reticulum membrane"/>
    <property type="evidence" value="ECO:0007669"/>
    <property type="project" value="UniProtKB-ARBA"/>
</dbReference>
<sequence length="361" mass="40928">MRVMGPRTPFMSLLWTLVLTETLSGPHSLRYFLTAVSRPGRGEPRFIAVGYVDDTQFVRFDSDAADPRMEPRARWVEQEGPEYWDQETRSAKGHAQTFRVNLNTLRGYYNQSEPGSHTLQRMYGCDVGPDGRLLSGYEQFAYDGRDYIALNQDLRSWTAADAAAQISKRKLEKEGVAARVRIYLEGRCVEGLRRYLETGKDTLQRADPPKAHVTRHPITEREVTLRCWALGFYPEEISLTWQRNGEDQTQDMELVETRPSGDGTFQKWAALVVPSGEEQRYTCHVQHEGLQEPLTLRWAPPQTSFLTMGIIVGLVILAVTVVAGAVVWRKNRSGEKRRTYTQAASSDRAQGSDVSLMVPKV</sequence>
<dbReference type="GO" id="GO:0042605">
    <property type="term" value="F:peptide antigen binding"/>
    <property type="evidence" value="ECO:0007669"/>
    <property type="project" value="TreeGrafter"/>
</dbReference>
<dbReference type="SMART" id="SM00407">
    <property type="entry name" value="IGc1"/>
    <property type="match status" value="1"/>
</dbReference>
<keyword evidence="12" id="KW-0732">Signal</keyword>
<keyword evidence="4" id="KW-0490">MHC I</keyword>
<protein>
    <submittedName>
        <fullName evidence="14">MHC class I antigen</fullName>
    </submittedName>
</protein>
<keyword evidence="9" id="KW-0325">Glycoprotein</keyword>
<dbReference type="FunFam" id="2.60.40.10:FF:000014">
    <property type="entry name" value="H-2 class I histocompatibility antigen, alpha chain"/>
    <property type="match status" value="1"/>
</dbReference>
<dbReference type="Pfam" id="PF00129">
    <property type="entry name" value="MHC_I"/>
    <property type="match status" value="1"/>
</dbReference>
<dbReference type="InterPro" id="IPR001039">
    <property type="entry name" value="MHC_I_a_a1/a2"/>
</dbReference>
<dbReference type="PRINTS" id="PR01638">
    <property type="entry name" value="MHCCLASSI"/>
</dbReference>
<evidence type="ECO:0000256" key="9">
    <source>
        <dbReference type="ARBA" id="ARBA00023180"/>
    </source>
</evidence>
<name>Q4LBE5_SHEEP</name>
<evidence type="ECO:0000256" key="10">
    <source>
        <dbReference type="RuleBase" id="RU004439"/>
    </source>
</evidence>
<evidence type="ECO:0000256" key="12">
    <source>
        <dbReference type="SAM" id="SignalP"/>
    </source>
</evidence>
<dbReference type="SUPFAM" id="SSF48726">
    <property type="entry name" value="Immunoglobulin"/>
    <property type="match status" value="1"/>
</dbReference>
<dbReference type="GO" id="GO:0002486">
    <property type="term" value="P:antigen processing and presentation of endogenous peptide antigen via MHC class I via ER pathway, TAP-independent"/>
    <property type="evidence" value="ECO:0007669"/>
    <property type="project" value="TreeGrafter"/>
</dbReference>
<dbReference type="InterPro" id="IPR010579">
    <property type="entry name" value="MHC_I_a_C"/>
</dbReference>
<feature type="transmembrane region" description="Helical" evidence="11">
    <location>
        <begin position="305"/>
        <end position="328"/>
    </location>
</feature>
<dbReference type="GO" id="GO:0002476">
    <property type="term" value="P:antigen processing and presentation of endogenous peptide antigen via MHC class Ib"/>
    <property type="evidence" value="ECO:0007669"/>
    <property type="project" value="TreeGrafter"/>
</dbReference>
<dbReference type="GO" id="GO:0006955">
    <property type="term" value="P:immune response"/>
    <property type="evidence" value="ECO:0007669"/>
    <property type="project" value="InterPro"/>
</dbReference>
<dbReference type="Pfam" id="PF07654">
    <property type="entry name" value="C1-set"/>
    <property type="match status" value="1"/>
</dbReference>
<dbReference type="InterPro" id="IPR011162">
    <property type="entry name" value="MHC_I/II-like_Ag-recog"/>
</dbReference>
<evidence type="ECO:0000256" key="2">
    <source>
        <dbReference type="ARBA" id="ARBA00004479"/>
    </source>
</evidence>
<organism evidence="14">
    <name type="scientific">Ovis aries</name>
    <name type="common">Sheep</name>
    <dbReference type="NCBI Taxonomy" id="9940"/>
    <lineage>
        <taxon>Eukaryota</taxon>
        <taxon>Metazoa</taxon>
        <taxon>Chordata</taxon>
        <taxon>Craniata</taxon>
        <taxon>Vertebrata</taxon>
        <taxon>Euteleostomi</taxon>
        <taxon>Mammalia</taxon>
        <taxon>Eutheria</taxon>
        <taxon>Laurasiatheria</taxon>
        <taxon>Artiodactyla</taxon>
        <taxon>Ruminantia</taxon>
        <taxon>Pecora</taxon>
        <taxon>Bovidae</taxon>
        <taxon>Caprinae</taxon>
        <taxon>Ovis</taxon>
    </lineage>
</organism>
<evidence type="ECO:0000259" key="13">
    <source>
        <dbReference type="PROSITE" id="PS50835"/>
    </source>
</evidence>
<reference evidence="14" key="1">
    <citation type="journal article" date="2005" name="Immunogenetics">
        <title>Haplotype characterization of transcribed ovine major histocompatibility complex (MHC) class I genes.</title>
        <authorList>
            <person name="Miltiadou D."/>
            <person name="Ballingall K.T."/>
            <person name="Ellis S.A."/>
            <person name="Russell G.C."/>
            <person name="McKeever D.J."/>
        </authorList>
    </citation>
    <scope>NUCLEOTIDE SEQUENCE</scope>
    <source>
        <tissue evidence="14">Blood</tissue>
    </source>
</reference>
<dbReference type="PROSITE" id="PS00290">
    <property type="entry name" value="IG_MHC"/>
    <property type="match status" value="1"/>
</dbReference>
<dbReference type="PANTHER" id="PTHR16675:SF251">
    <property type="entry name" value="HLA CLASS I HISTOCOMPATIBILITY ANTIGEN, C ALPHA CHAIN"/>
    <property type="match status" value="1"/>
</dbReference>
<evidence type="ECO:0000256" key="11">
    <source>
        <dbReference type="SAM" id="Phobius"/>
    </source>
</evidence>
<dbReference type="InterPro" id="IPR003006">
    <property type="entry name" value="Ig/MHC_CS"/>
</dbReference>
<dbReference type="Pfam" id="PF06623">
    <property type="entry name" value="MHC_I_C"/>
    <property type="match status" value="1"/>
</dbReference>
<evidence type="ECO:0000256" key="5">
    <source>
        <dbReference type="ARBA" id="ARBA00022692"/>
    </source>
</evidence>
<comment type="function">
    <text evidence="1">Involved in the presentation of foreign antigens to the immune system.</text>
</comment>
<evidence type="ECO:0000256" key="4">
    <source>
        <dbReference type="ARBA" id="ARBA00022451"/>
    </source>
</evidence>
<dbReference type="InterPro" id="IPR003597">
    <property type="entry name" value="Ig_C1-set"/>
</dbReference>
<feature type="chain" id="PRO_5004240841" evidence="12">
    <location>
        <begin position="25"/>
        <end position="361"/>
    </location>
</feature>
<dbReference type="InterPro" id="IPR007110">
    <property type="entry name" value="Ig-like_dom"/>
</dbReference>
<dbReference type="GO" id="GO:0001916">
    <property type="term" value="P:positive regulation of T cell mediated cytotoxicity"/>
    <property type="evidence" value="ECO:0007669"/>
    <property type="project" value="TreeGrafter"/>
</dbReference>
<dbReference type="GO" id="GO:0009897">
    <property type="term" value="C:external side of plasma membrane"/>
    <property type="evidence" value="ECO:0007669"/>
    <property type="project" value="TreeGrafter"/>
</dbReference>
<dbReference type="GO" id="GO:0042612">
    <property type="term" value="C:MHC class I protein complex"/>
    <property type="evidence" value="ECO:0007669"/>
    <property type="project" value="UniProtKB-KW"/>
</dbReference>
<dbReference type="InterPro" id="IPR037055">
    <property type="entry name" value="MHC_I-like_Ag-recog_sf"/>
</dbReference>
<evidence type="ECO:0000256" key="7">
    <source>
        <dbReference type="ARBA" id="ARBA00022989"/>
    </source>
</evidence>
<dbReference type="InterPro" id="IPR050208">
    <property type="entry name" value="MHC_class-I_related"/>
</dbReference>
<dbReference type="PROSITE" id="PS50835">
    <property type="entry name" value="IG_LIKE"/>
    <property type="match status" value="1"/>
</dbReference>
<feature type="domain" description="Ig-like" evidence="13">
    <location>
        <begin position="209"/>
        <end position="295"/>
    </location>
</feature>
<proteinExistence type="evidence at transcript level"/>
<keyword evidence="8 11" id="KW-0472">Membrane</keyword>
<dbReference type="GO" id="GO:0005615">
    <property type="term" value="C:extracellular space"/>
    <property type="evidence" value="ECO:0007669"/>
    <property type="project" value="TreeGrafter"/>
</dbReference>
<feature type="signal peptide" evidence="12">
    <location>
        <begin position="1"/>
        <end position="24"/>
    </location>
</feature>
<dbReference type="SUPFAM" id="SSF54452">
    <property type="entry name" value="MHC antigen-recognition domain"/>
    <property type="match status" value="1"/>
</dbReference>